<evidence type="ECO:0000313" key="1">
    <source>
        <dbReference type="EMBL" id="AEF55288.1"/>
    </source>
</evidence>
<dbReference type="Gene3D" id="6.10.280.50">
    <property type="match status" value="1"/>
</dbReference>
<dbReference type="Proteomes" id="UP000009230">
    <property type="component" value="Chromosome"/>
</dbReference>
<dbReference type="AlphaFoldDB" id="F6CUW2"/>
<accession>F6CUW2</accession>
<gene>
    <name evidence="1" type="ordered locus">Mar181_2252</name>
</gene>
<dbReference type="InterPro" id="IPR007420">
    <property type="entry name" value="DUF465"/>
</dbReference>
<dbReference type="RefSeq" id="WP_013796763.1">
    <property type="nucleotide sequence ID" value="NC_015559.1"/>
</dbReference>
<dbReference type="InterPro" id="IPR038444">
    <property type="entry name" value="DUF465_sf"/>
</dbReference>
<dbReference type="HOGENOM" id="CLU_165482_0_1_6"/>
<dbReference type="STRING" id="491952.Mar181_2252"/>
<proteinExistence type="predicted"/>
<dbReference type="Pfam" id="PF04325">
    <property type="entry name" value="DUF465"/>
    <property type="match status" value="1"/>
</dbReference>
<reference evidence="1 2" key="1">
    <citation type="journal article" date="2012" name="Stand. Genomic Sci.">
        <title>Complete genome sequence of Marinomonas posidonica type strain (IVIA-Po-181(T)).</title>
        <authorList>
            <person name="Lucas-Elio P."/>
            <person name="Goodwin L."/>
            <person name="Woyke T."/>
            <person name="Pitluck S."/>
            <person name="Nolan M."/>
            <person name="Kyrpides N.C."/>
            <person name="Detter J.C."/>
            <person name="Copeland A."/>
            <person name="Lu M."/>
            <person name="Bruce D."/>
            <person name="Detter C."/>
            <person name="Tapia R."/>
            <person name="Han S."/>
            <person name="Land M.L."/>
            <person name="Ivanova N."/>
            <person name="Mikhailova N."/>
            <person name="Johnston A.W."/>
            <person name="Sanchez-Amat A."/>
        </authorList>
    </citation>
    <scope>NUCLEOTIDE SEQUENCE [LARGE SCALE GENOMIC DNA]</scope>
    <source>
        <strain evidence="2">CECT 7376 / NCIMB 14433 / IVIA-Po-181</strain>
    </source>
</reference>
<dbReference type="eggNOG" id="COG2841">
    <property type="taxonomic scope" value="Bacteria"/>
</dbReference>
<dbReference type="KEGG" id="mpc:Mar181_2252"/>
<sequence length="92" mass="10803">MPISDHNLVNEFPEYKDDIHCLKMEDAHFKKLFDEYNHLTHEIEKMEHELIPSTTYAEETLKKQRLQLKDTLQGYIRASRAAAEKALSLQAC</sequence>
<organism evidence="1 2">
    <name type="scientific">Marinomonas posidonica (strain CECT 7376 / NCIMB 14433 / IVIA-Po-181)</name>
    <dbReference type="NCBI Taxonomy" id="491952"/>
    <lineage>
        <taxon>Bacteria</taxon>
        <taxon>Pseudomonadati</taxon>
        <taxon>Pseudomonadota</taxon>
        <taxon>Gammaproteobacteria</taxon>
        <taxon>Oceanospirillales</taxon>
        <taxon>Oceanospirillaceae</taxon>
        <taxon>Marinomonas</taxon>
    </lineage>
</organism>
<evidence type="ECO:0008006" key="3">
    <source>
        <dbReference type="Google" id="ProtNLM"/>
    </source>
</evidence>
<name>F6CUW2_MARPP</name>
<evidence type="ECO:0000313" key="2">
    <source>
        <dbReference type="Proteomes" id="UP000009230"/>
    </source>
</evidence>
<dbReference type="OrthoDB" id="1263265at2"/>
<keyword evidence="2" id="KW-1185">Reference proteome</keyword>
<protein>
    <recommendedName>
        <fullName evidence="3">GTP-binding protein</fullName>
    </recommendedName>
</protein>
<dbReference type="EMBL" id="CP002771">
    <property type="protein sequence ID" value="AEF55288.1"/>
    <property type="molecule type" value="Genomic_DNA"/>
</dbReference>